<dbReference type="PROSITE" id="PS00058">
    <property type="entry name" value="DNA_MISMATCH_REPAIR_1"/>
    <property type="match status" value="1"/>
</dbReference>
<dbReference type="InterPro" id="IPR014790">
    <property type="entry name" value="MutL_C"/>
</dbReference>
<dbReference type="Pfam" id="PF13589">
    <property type="entry name" value="HATPase_c_3"/>
    <property type="match status" value="1"/>
</dbReference>
<dbReference type="Pfam" id="PF01119">
    <property type="entry name" value="DNA_mis_repair"/>
    <property type="match status" value="1"/>
</dbReference>
<evidence type="ECO:0000256" key="3">
    <source>
        <dbReference type="ARBA" id="ARBA00022763"/>
    </source>
</evidence>
<evidence type="ECO:0000259" key="6">
    <source>
        <dbReference type="SMART" id="SM00853"/>
    </source>
</evidence>
<dbReference type="InterPro" id="IPR013507">
    <property type="entry name" value="DNA_mismatch_S5_2-like"/>
</dbReference>
<dbReference type="GO" id="GO:0004519">
    <property type="term" value="F:endonuclease activity"/>
    <property type="evidence" value="ECO:0007669"/>
    <property type="project" value="UniProtKB-KW"/>
</dbReference>
<dbReference type="NCBIfam" id="TIGR00585">
    <property type="entry name" value="mutl"/>
    <property type="match status" value="1"/>
</dbReference>
<dbReference type="SUPFAM" id="SSF55874">
    <property type="entry name" value="ATPase domain of HSP90 chaperone/DNA topoisomerase II/histidine kinase"/>
    <property type="match status" value="1"/>
</dbReference>
<dbReference type="EMBL" id="CP063231">
    <property type="protein sequence ID" value="URL59286.1"/>
    <property type="molecule type" value="Genomic_DNA"/>
</dbReference>
<dbReference type="InterPro" id="IPR014762">
    <property type="entry name" value="DNA_mismatch_repair_CS"/>
</dbReference>
<dbReference type="NCBIfam" id="NF000949">
    <property type="entry name" value="PRK00095.1-2"/>
    <property type="match status" value="1"/>
</dbReference>
<evidence type="ECO:0000313" key="9">
    <source>
        <dbReference type="Proteomes" id="UP001056681"/>
    </source>
</evidence>
<accession>A0ABY4T3T5</accession>
<keyword evidence="8" id="KW-0255">Endonuclease</keyword>
<keyword evidence="9" id="KW-1185">Reference proteome</keyword>
<dbReference type="InterPro" id="IPR020568">
    <property type="entry name" value="Ribosomal_Su5_D2-typ_SF"/>
</dbReference>
<evidence type="ECO:0000256" key="2">
    <source>
        <dbReference type="ARBA" id="ARBA00021975"/>
    </source>
</evidence>
<name>A0ABY4T3T5_9GAMM</name>
<evidence type="ECO:0000259" key="7">
    <source>
        <dbReference type="SMART" id="SM01340"/>
    </source>
</evidence>
<dbReference type="InterPro" id="IPR042121">
    <property type="entry name" value="MutL_C_regsub"/>
</dbReference>
<dbReference type="CDD" id="cd16926">
    <property type="entry name" value="HATPase_MutL-MLH-PMS-like"/>
    <property type="match status" value="1"/>
</dbReference>
<dbReference type="SUPFAM" id="SSF118116">
    <property type="entry name" value="DNA mismatch repair protein MutL"/>
    <property type="match status" value="1"/>
</dbReference>
<dbReference type="HAMAP" id="MF_00149">
    <property type="entry name" value="DNA_mis_repair"/>
    <property type="match status" value="1"/>
</dbReference>
<dbReference type="Gene3D" id="3.30.565.10">
    <property type="entry name" value="Histidine kinase-like ATPase, C-terminal domain"/>
    <property type="match status" value="1"/>
</dbReference>
<dbReference type="InterPro" id="IPR002099">
    <property type="entry name" value="MutL/Mlh/PMS"/>
</dbReference>
<dbReference type="SMART" id="SM00853">
    <property type="entry name" value="MutL_C"/>
    <property type="match status" value="1"/>
</dbReference>
<dbReference type="PANTHER" id="PTHR10073">
    <property type="entry name" value="DNA MISMATCH REPAIR PROTEIN MLH, PMS, MUTL"/>
    <property type="match status" value="1"/>
</dbReference>
<gene>
    <name evidence="5 8" type="primary">mutL</name>
    <name evidence="8" type="ORF">IM816_04010</name>
</gene>
<dbReference type="InterPro" id="IPR037198">
    <property type="entry name" value="MutL_C_sf"/>
</dbReference>
<keyword evidence="8" id="KW-0540">Nuclease</keyword>
<comment type="similarity">
    <text evidence="1 5">Belongs to the DNA mismatch repair MutL/HexB family.</text>
</comment>
<evidence type="ECO:0000256" key="1">
    <source>
        <dbReference type="ARBA" id="ARBA00006082"/>
    </source>
</evidence>
<dbReference type="InterPro" id="IPR036890">
    <property type="entry name" value="HATPase_C_sf"/>
</dbReference>
<reference evidence="8" key="1">
    <citation type="submission" date="2020-10" db="EMBL/GenBank/DDBJ databases">
        <title>Whole-genome sequence of Luteibacter sp. EIF3.</title>
        <authorList>
            <person name="Friedrich I."/>
            <person name="Hertel R."/>
            <person name="Daniel R."/>
        </authorList>
    </citation>
    <scope>NUCLEOTIDE SEQUENCE</scope>
    <source>
        <strain evidence="8">EIF3</strain>
    </source>
</reference>
<dbReference type="InterPro" id="IPR014721">
    <property type="entry name" value="Ribsml_uS5_D2-typ_fold_subgr"/>
</dbReference>
<feature type="domain" description="MutL C-terminal dimerisation" evidence="6">
    <location>
        <begin position="426"/>
        <end position="569"/>
    </location>
</feature>
<dbReference type="InterPro" id="IPR020667">
    <property type="entry name" value="DNA_mismatch_repair_MutL"/>
</dbReference>
<evidence type="ECO:0000313" key="8">
    <source>
        <dbReference type="EMBL" id="URL59286.1"/>
    </source>
</evidence>
<sequence length="613" mass="66731">MPIRPLPPELINQIAAGEVIERPASVVKELVENSIDAGARRIEVDIEQGGVRLIRVRDDGGGIPRDELALAVASHATSKIGSFDDLERVSSMGFRGEALASVSSVARFSLTSRQPHEDAAWRIEVDGGRTQEVRPAQHPPGTTIEVRDLFYNVPARRKFLRAERTEFAHIDDLLKSLALAREGVDIRLSHNGKPVRLLKPARDEHAALARVAEVLGADFPGQALRVEHEAAGMRLSGWVGLPTASRSQADQQYFYVNGRLVRDRVVAHAVRQAYADVLFHGRHPVFVLFLELDPAGVDVNVHPAKSEVRFREQRLIHDFLFRTLHEALAQTRAGIAVPVSEAPMPMAVGGSGFAEARTSSLPSSSMPAWPQSASQSRLNLGVRDTPLADYATLFGSAQPSTPVTSWTPPAGDASEEGGDVPPLGYAIAQLKNIYVLAENAHGLVLVDMHAAHERITYEKLKNGRVTANLRSQMLLVPLSIAVSAKEAAAAEEHAEALGEWGLELSRSGPSGVVVRRIPSLLEGADVAQLTRDVLGELAQHGSSHRLEELENELLSTMACHGSVRAGRRLGIPEMNALLREMEATERSGQCNHGRPTWVQLSLGELDRMFLRGR</sequence>
<feature type="domain" description="DNA mismatch repair protein S5" evidence="7">
    <location>
        <begin position="211"/>
        <end position="329"/>
    </location>
</feature>
<dbReference type="Proteomes" id="UP001056681">
    <property type="component" value="Chromosome"/>
</dbReference>
<dbReference type="Gene3D" id="3.30.230.10">
    <property type="match status" value="1"/>
</dbReference>
<dbReference type="InterPro" id="IPR038973">
    <property type="entry name" value="MutL/Mlh/Pms-like"/>
</dbReference>
<dbReference type="Gene3D" id="3.30.1540.20">
    <property type="entry name" value="MutL, C-terminal domain, dimerisation subdomain"/>
    <property type="match status" value="1"/>
</dbReference>
<dbReference type="InterPro" id="IPR042120">
    <property type="entry name" value="MutL_C_dimsub"/>
</dbReference>
<comment type="function">
    <text evidence="5">This protein is involved in the repair of mismatches in DNA. It is required for dam-dependent methyl-directed DNA mismatch repair. May act as a 'molecular matchmaker', a protein that promotes the formation of a stable complex between two or more DNA-binding proteins in an ATP-dependent manner without itself being part of a final effector complex.</text>
</comment>
<dbReference type="Pfam" id="PF08676">
    <property type="entry name" value="MutL_C"/>
    <property type="match status" value="1"/>
</dbReference>
<evidence type="ECO:0000256" key="4">
    <source>
        <dbReference type="ARBA" id="ARBA00023204"/>
    </source>
</evidence>
<dbReference type="Gene3D" id="3.30.1370.100">
    <property type="entry name" value="MutL, C-terminal domain, regulatory subdomain"/>
    <property type="match status" value="1"/>
</dbReference>
<evidence type="ECO:0000256" key="5">
    <source>
        <dbReference type="HAMAP-Rule" id="MF_00149"/>
    </source>
</evidence>
<proteinExistence type="inferred from homology"/>
<dbReference type="CDD" id="cd03482">
    <property type="entry name" value="MutL_Trans_MutL"/>
    <property type="match status" value="1"/>
</dbReference>
<protein>
    <recommendedName>
        <fullName evidence="2 5">DNA mismatch repair protein MutL</fullName>
    </recommendedName>
</protein>
<organism evidence="8 9">
    <name type="scientific">Luteibacter flocculans</name>
    <dbReference type="NCBI Taxonomy" id="2780091"/>
    <lineage>
        <taxon>Bacteria</taxon>
        <taxon>Pseudomonadati</taxon>
        <taxon>Pseudomonadota</taxon>
        <taxon>Gammaproteobacteria</taxon>
        <taxon>Lysobacterales</taxon>
        <taxon>Rhodanobacteraceae</taxon>
        <taxon>Luteibacter</taxon>
    </lineage>
</organism>
<dbReference type="RefSeq" id="WP_250339865.1">
    <property type="nucleotide sequence ID" value="NZ_CP063231.1"/>
</dbReference>
<dbReference type="SUPFAM" id="SSF54211">
    <property type="entry name" value="Ribosomal protein S5 domain 2-like"/>
    <property type="match status" value="1"/>
</dbReference>
<keyword evidence="4 5" id="KW-0234">DNA repair</keyword>
<keyword evidence="8" id="KW-0378">Hydrolase</keyword>
<dbReference type="SMART" id="SM01340">
    <property type="entry name" value="DNA_mis_repair"/>
    <property type="match status" value="1"/>
</dbReference>
<keyword evidence="3 5" id="KW-0227">DNA damage</keyword>
<dbReference type="PANTHER" id="PTHR10073:SF12">
    <property type="entry name" value="DNA MISMATCH REPAIR PROTEIN MLH1"/>
    <property type="match status" value="1"/>
</dbReference>